<proteinExistence type="predicted"/>
<dbReference type="GeneID" id="84233726"/>
<dbReference type="AlphaFoldDB" id="A0AA51UL18"/>
<dbReference type="Proteomes" id="UP001182908">
    <property type="component" value="Chromosome"/>
</dbReference>
<sequence length="45" mass="4929">MTVKLEAHAKGSSFEMPTAEIEKHNDIKVAIQVTKTNAVLALFCL</sequence>
<gene>
    <name evidence="1" type="ORF">RE474_13375</name>
</gene>
<reference evidence="1 2" key="1">
    <citation type="submission" date="2023-08" db="EMBL/GenBank/DDBJ databases">
        <title>Methanolobus mangrovi sp. nov. and Methanolobus sediminis sp. nov, two novel methylotrophic methanogens isolated from mangrove sediments in China.</title>
        <authorList>
            <person name="Zhou J."/>
        </authorList>
    </citation>
    <scope>NUCLEOTIDE SEQUENCE [LARGE SCALE GENOMIC DNA]</scope>
    <source>
        <strain evidence="1 2">FTZ6</strain>
    </source>
</reference>
<evidence type="ECO:0000313" key="1">
    <source>
        <dbReference type="EMBL" id="WMW25053.1"/>
    </source>
</evidence>
<name>A0AA51UL18_9EURY</name>
<evidence type="ECO:0000313" key="2">
    <source>
        <dbReference type="Proteomes" id="UP001182908"/>
    </source>
</evidence>
<keyword evidence="2" id="KW-1185">Reference proteome</keyword>
<organism evidence="1 2">
    <name type="scientific">Methanolobus sediminis</name>
    <dbReference type="NCBI Taxonomy" id="3072978"/>
    <lineage>
        <taxon>Archaea</taxon>
        <taxon>Methanobacteriati</taxon>
        <taxon>Methanobacteriota</taxon>
        <taxon>Stenosarchaea group</taxon>
        <taxon>Methanomicrobia</taxon>
        <taxon>Methanosarcinales</taxon>
        <taxon>Methanosarcinaceae</taxon>
        <taxon>Methanolobus</taxon>
    </lineage>
</organism>
<dbReference type="RefSeq" id="WP_309310861.1">
    <property type="nucleotide sequence ID" value="NZ_CP133592.1"/>
</dbReference>
<accession>A0AA51UL18</accession>
<protein>
    <submittedName>
        <fullName evidence="1">Uncharacterized protein</fullName>
    </submittedName>
</protein>
<dbReference type="KEGG" id="mseb:RE474_13375"/>
<dbReference type="EMBL" id="CP133592">
    <property type="protein sequence ID" value="WMW25053.1"/>
    <property type="molecule type" value="Genomic_DNA"/>
</dbReference>